<evidence type="ECO:0000313" key="16">
    <source>
        <dbReference type="EMBL" id="KAF4630493.1"/>
    </source>
</evidence>
<dbReference type="GO" id="GO:0070761">
    <property type="term" value="C:pre-snoRNP complex"/>
    <property type="evidence" value="ECO:0007669"/>
    <property type="project" value="TreeGrafter"/>
</dbReference>
<evidence type="ECO:0000256" key="5">
    <source>
        <dbReference type="ARBA" id="ARBA00022771"/>
    </source>
</evidence>
<dbReference type="GO" id="GO:0048254">
    <property type="term" value="P:snoRNA localization"/>
    <property type="evidence" value="ECO:0007669"/>
    <property type="project" value="TreeGrafter"/>
</dbReference>
<keyword evidence="1" id="KW-1017">Isopeptide bond</keyword>
<comment type="subunit">
    <text evidence="10">Interacts with FBL, SNU13, NOP58, NUFIP1, RUVBL1, RUVBL2 and TAF9. Interacts (via HIT-type zinc finger) with the RUVBL1/RUVBL2 complex in the presence of ADP.</text>
</comment>
<evidence type="ECO:0000256" key="12">
    <source>
        <dbReference type="ARBA" id="ARBA00077531"/>
    </source>
</evidence>
<keyword evidence="5 13" id="KW-0863">Zinc-finger</keyword>
<evidence type="ECO:0000256" key="6">
    <source>
        <dbReference type="ARBA" id="ARBA00022833"/>
    </source>
</evidence>
<feature type="compositionally biased region" description="Basic and acidic residues" evidence="14">
    <location>
        <begin position="103"/>
        <end position="112"/>
    </location>
</feature>
<dbReference type="GO" id="GO:0000463">
    <property type="term" value="P:maturation of LSU-rRNA from tricistronic rRNA transcript (SSU-rRNA, 5.8S rRNA, LSU-rRNA)"/>
    <property type="evidence" value="ECO:0007669"/>
    <property type="project" value="TreeGrafter"/>
</dbReference>
<keyword evidence="6" id="KW-0862">Zinc</keyword>
<dbReference type="OrthoDB" id="272357at2759"/>
<dbReference type="GO" id="GO:0000492">
    <property type="term" value="P:box C/D snoRNP assembly"/>
    <property type="evidence" value="ECO:0007669"/>
    <property type="project" value="TreeGrafter"/>
</dbReference>
<organism evidence="16 17">
    <name type="scientific">Cudoniella acicularis</name>
    <dbReference type="NCBI Taxonomy" id="354080"/>
    <lineage>
        <taxon>Eukaryota</taxon>
        <taxon>Fungi</taxon>
        <taxon>Dikarya</taxon>
        <taxon>Ascomycota</taxon>
        <taxon>Pezizomycotina</taxon>
        <taxon>Leotiomycetes</taxon>
        <taxon>Helotiales</taxon>
        <taxon>Tricladiaceae</taxon>
        <taxon>Cudoniella</taxon>
    </lineage>
</organism>
<dbReference type="CDD" id="cd23023">
    <property type="entry name" value="zf-HIT_BCD1"/>
    <property type="match status" value="1"/>
</dbReference>
<feature type="compositionally biased region" description="Acidic residues" evidence="14">
    <location>
        <begin position="340"/>
        <end position="370"/>
    </location>
</feature>
<evidence type="ECO:0000256" key="10">
    <source>
        <dbReference type="ARBA" id="ARBA00061949"/>
    </source>
</evidence>
<comment type="similarity">
    <text evidence="9">Belongs to the BCD1 family.</text>
</comment>
<evidence type="ECO:0000256" key="11">
    <source>
        <dbReference type="ARBA" id="ARBA00068630"/>
    </source>
</evidence>
<feature type="region of interest" description="Disordered" evidence="14">
    <location>
        <begin position="103"/>
        <end position="130"/>
    </location>
</feature>
<gene>
    <name evidence="16" type="ORF">G7Y89_g7646</name>
</gene>
<dbReference type="InterPro" id="IPR007529">
    <property type="entry name" value="Znf_HIT"/>
</dbReference>
<feature type="region of interest" description="Disordered" evidence="14">
    <location>
        <begin position="329"/>
        <end position="377"/>
    </location>
</feature>
<reference evidence="16 17" key="1">
    <citation type="submission" date="2020-03" db="EMBL/GenBank/DDBJ databases">
        <title>Draft Genome Sequence of Cudoniella acicularis.</title>
        <authorList>
            <person name="Buettner E."/>
            <person name="Kellner H."/>
        </authorList>
    </citation>
    <scope>NUCLEOTIDE SEQUENCE [LARGE SCALE GENOMIC DNA]</scope>
    <source>
        <strain evidence="16 17">DSM 108380</strain>
    </source>
</reference>
<dbReference type="GO" id="GO:0008270">
    <property type="term" value="F:zinc ion binding"/>
    <property type="evidence" value="ECO:0007669"/>
    <property type="project" value="UniProtKB-UniRule"/>
</dbReference>
<dbReference type="Pfam" id="PF25790">
    <property type="entry name" value="BCD1"/>
    <property type="match status" value="1"/>
</dbReference>
<feature type="domain" description="HIT-type" evidence="15">
    <location>
        <begin position="10"/>
        <end position="44"/>
    </location>
</feature>
<dbReference type="SUPFAM" id="SSF144232">
    <property type="entry name" value="HIT/MYND zinc finger-like"/>
    <property type="match status" value="1"/>
</dbReference>
<keyword evidence="2" id="KW-0690">Ribosome biogenesis</keyword>
<dbReference type="PANTHER" id="PTHR13483">
    <property type="entry name" value="BOX C_D SNORNA PROTEIN 1-RELATED"/>
    <property type="match status" value="1"/>
</dbReference>
<evidence type="ECO:0000313" key="17">
    <source>
        <dbReference type="Proteomes" id="UP000566819"/>
    </source>
</evidence>
<evidence type="ECO:0000259" key="15">
    <source>
        <dbReference type="PROSITE" id="PS51083"/>
    </source>
</evidence>
<evidence type="ECO:0000256" key="4">
    <source>
        <dbReference type="ARBA" id="ARBA00022723"/>
    </source>
</evidence>
<evidence type="ECO:0000256" key="8">
    <source>
        <dbReference type="ARBA" id="ARBA00049598"/>
    </source>
</evidence>
<dbReference type="InterPro" id="IPR051639">
    <property type="entry name" value="BCD1"/>
</dbReference>
<dbReference type="FunFam" id="3.30.60.190:FF:000001">
    <property type="entry name" value="box C/D snoRNA protein 1"/>
    <property type="match status" value="1"/>
</dbReference>
<keyword evidence="3" id="KW-0597">Phosphoprotein</keyword>
<dbReference type="AlphaFoldDB" id="A0A8H4W1C5"/>
<comment type="caution">
    <text evidence="16">The sequence shown here is derived from an EMBL/GenBank/DDBJ whole genome shotgun (WGS) entry which is preliminary data.</text>
</comment>
<dbReference type="Proteomes" id="UP000566819">
    <property type="component" value="Unassembled WGS sequence"/>
</dbReference>
<accession>A0A8H4W1C5</accession>
<proteinExistence type="inferred from homology"/>
<dbReference type="Gene3D" id="3.30.60.190">
    <property type="match status" value="1"/>
</dbReference>
<dbReference type="Pfam" id="PF04438">
    <property type="entry name" value="zf-HIT"/>
    <property type="match status" value="1"/>
</dbReference>
<dbReference type="EMBL" id="JAAMPI010000544">
    <property type="protein sequence ID" value="KAF4630493.1"/>
    <property type="molecule type" value="Genomic_DNA"/>
</dbReference>
<dbReference type="InterPro" id="IPR057721">
    <property type="entry name" value="BCD1_alpha/beta"/>
</dbReference>
<evidence type="ECO:0000256" key="3">
    <source>
        <dbReference type="ARBA" id="ARBA00022553"/>
    </source>
</evidence>
<evidence type="ECO:0000256" key="14">
    <source>
        <dbReference type="SAM" id="MobiDB-lite"/>
    </source>
</evidence>
<protein>
    <recommendedName>
        <fullName evidence="11">Box C/D snoRNA protein 1</fullName>
    </recommendedName>
    <alternativeName>
        <fullName evidence="12">Zinc finger HIT domain-containing protein 6</fullName>
    </alternativeName>
</protein>
<evidence type="ECO:0000256" key="9">
    <source>
        <dbReference type="ARBA" id="ARBA00049654"/>
    </source>
</evidence>
<dbReference type="PANTHER" id="PTHR13483:SF11">
    <property type="entry name" value="ZINC FINGER HIT DOMAIN-CONTAINING PROTEIN 3"/>
    <property type="match status" value="1"/>
</dbReference>
<evidence type="ECO:0000256" key="2">
    <source>
        <dbReference type="ARBA" id="ARBA00022517"/>
    </source>
</evidence>
<keyword evidence="17" id="KW-1185">Reference proteome</keyword>
<comment type="function">
    <text evidence="8">Required for box C/D snoRNAs accumulation involved in snoRNA processing, snoRNA transport to the nucleolus and ribosome biogenesis.</text>
</comment>
<sequence>MSDPLLSSLCTICHINVPKYKCPRCSVQTCSLPCSRRHKLWSTCSGVRDPTVFIPKSQLVTPSGVDHDYNFLHSIEHRIERSEKEIVEERGLVSKKELILARTGEDGTERQKNGYRKGQKNHDPQKNQAPGEQCINQVLKAMKTTVHRAPKGMKRNVENKTSWSRHQKSIHWTVEYIQGEASEKVMGRAMGTRPIGDSYYEFCERKAVEIREQVKRAKLDEEVRIRDITTISRLQNPETSAWNVEVIFSSQPTWNSQNDQEKQQVYKDHFYLLRPNTPSSFSKVLVPIDPSKILNDILRKRTVLEFPTIYVFEQEAFPKNFMLEKDFLQKTGQPPMESLNGEEDDSTNSSSEESDDETSSSESEDENESMDDGKIVG</sequence>
<keyword evidence="4" id="KW-0479">Metal-binding</keyword>
<evidence type="ECO:0000256" key="13">
    <source>
        <dbReference type="PROSITE-ProRule" id="PRU00453"/>
    </source>
</evidence>
<dbReference type="PROSITE" id="PS51083">
    <property type="entry name" value="ZF_HIT"/>
    <property type="match status" value="1"/>
</dbReference>
<keyword evidence="7" id="KW-0832">Ubl conjugation</keyword>
<name>A0A8H4W1C5_9HELO</name>
<dbReference type="GO" id="GO:0005634">
    <property type="term" value="C:nucleus"/>
    <property type="evidence" value="ECO:0007669"/>
    <property type="project" value="TreeGrafter"/>
</dbReference>
<evidence type="ECO:0000256" key="7">
    <source>
        <dbReference type="ARBA" id="ARBA00022843"/>
    </source>
</evidence>
<evidence type="ECO:0000256" key="1">
    <source>
        <dbReference type="ARBA" id="ARBA00022499"/>
    </source>
</evidence>